<dbReference type="AlphaFoldDB" id="A0ABD1RD11"/>
<reference evidence="3" key="1">
    <citation type="submission" date="2024-07" db="EMBL/GenBank/DDBJ databases">
        <title>Two chromosome-level genome assemblies of Korean endemic species Abeliophyllum distichum and Forsythia ovata (Oleaceae).</title>
        <authorList>
            <person name="Jang H."/>
        </authorList>
    </citation>
    <scope>NUCLEOTIDE SEQUENCE [LARGE SCALE GENOMIC DNA]</scope>
</reference>
<proteinExistence type="predicted"/>
<evidence type="ECO:0000313" key="3">
    <source>
        <dbReference type="Proteomes" id="UP001604336"/>
    </source>
</evidence>
<gene>
    <name evidence="2" type="ORF">Adt_29865</name>
</gene>
<dbReference type="EMBL" id="JBFOLK010000009">
    <property type="protein sequence ID" value="KAL2485109.1"/>
    <property type="molecule type" value="Genomic_DNA"/>
</dbReference>
<accession>A0ABD1RD11</accession>
<dbReference type="Proteomes" id="UP001604336">
    <property type="component" value="Unassembled WGS sequence"/>
</dbReference>
<evidence type="ECO:0000256" key="1">
    <source>
        <dbReference type="SAM" id="Phobius"/>
    </source>
</evidence>
<keyword evidence="3" id="KW-1185">Reference proteome</keyword>
<feature type="transmembrane region" description="Helical" evidence="1">
    <location>
        <begin position="9"/>
        <end position="29"/>
    </location>
</feature>
<dbReference type="InterPro" id="IPR040274">
    <property type="entry name" value="CLE27/CLE43"/>
</dbReference>
<organism evidence="2 3">
    <name type="scientific">Abeliophyllum distichum</name>
    <dbReference type="NCBI Taxonomy" id="126358"/>
    <lineage>
        <taxon>Eukaryota</taxon>
        <taxon>Viridiplantae</taxon>
        <taxon>Streptophyta</taxon>
        <taxon>Embryophyta</taxon>
        <taxon>Tracheophyta</taxon>
        <taxon>Spermatophyta</taxon>
        <taxon>Magnoliopsida</taxon>
        <taxon>eudicotyledons</taxon>
        <taxon>Gunneridae</taxon>
        <taxon>Pentapetalae</taxon>
        <taxon>asterids</taxon>
        <taxon>lamiids</taxon>
        <taxon>Lamiales</taxon>
        <taxon>Oleaceae</taxon>
        <taxon>Forsythieae</taxon>
        <taxon>Abeliophyllum</taxon>
    </lineage>
</organism>
<protein>
    <submittedName>
        <fullName evidence="2">CLAVATA3/ESR (CLE)-related protein 43</fullName>
    </submittedName>
</protein>
<keyword evidence="1" id="KW-0812">Transmembrane</keyword>
<sequence length="103" mass="11905">MSFSGGRRAVMYSSIVVLLIISVLHIWVFSENKAEAIRILQEKPMTDVERESQTDTVESRKNQTEIFREYFNARLSDLNTTENGTFIDSKRRIPSCPDPLHNK</sequence>
<name>A0ABD1RD11_9LAMI</name>
<keyword evidence="1" id="KW-0472">Membrane</keyword>
<dbReference type="PANTHER" id="PTHR37184:SF2">
    <property type="entry name" value="CLAVATA3_ESR (CLE)-RELATED PROTEIN 43"/>
    <property type="match status" value="1"/>
</dbReference>
<comment type="caution">
    <text evidence="2">The sequence shown here is derived from an EMBL/GenBank/DDBJ whole genome shotgun (WGS) entry which is preliminary data.</text>
</comment>
<evidence type="ECO:0000313" key="2">
    <source>
        <dbReference type="EMBL" id="KAL2485109.1"/>
    </source>
</evidence>
<dbReference type="PANTHER" id="PTHR37184">
    <property type="entry name" value="CLAVATA3/ESR (CLE)-RELATED PROTEIN 27"/>
    <property type="match status" value="1"/>
</dbReference>
<keyword evidence="1" id="KW-1133">Transmembrane helix</keyword>